<sequence length="366" mass="41085">MKIAFLNIYGGINQRGAESFSHELANRLSENHEVVFFQAGQKTSEEHITVNRIESPAVQPQSSFPARFPDNLLKRLFLDEANRAIFSFTRKVIPRLTRESFEVVIPMNGFWQLFLLMLCPPFGNYKILTTGHSGPGWDERFNLYLHPNVFVATTMPAYEWAKSTCPWTRVELIPYAIDDRPYQAAKPETLPLSKPIILCPAALVPYKRIELAIEAVSGLKDASLLVLGQGPLEDKLLALGRKKLGKRFLLTSVSHNRMPSFYAACDLVTLPSDPQENSPMVFLESLAAGKLVVTTDTPRNRWMLEGAGVFCDPTVSLAYRNALSRTLGSENEEKTKAAIGSAFSKFRWTKVKQAYQRILTSLEDGK</sequence>
<proteinExistence type="inferred from homology"/>
<dbReference type="Proteomes" id="UP000179233">
    <property type="component" value="Unassembled WGS sequence"/>
</dbReference>
<dbReference type="GO" id="GO:0016757">
    <property type="term" value="F:glycosyltransferase activity"/>
    <property type="evidence" value="ECO:0007669"/>
    <property type="project" value="UniProtKB-KW"/>
</dbReference>
<dbReference type="CDD" id="cd03801">
    <property type="entry name" value="GT4_PimA-like"/>
    <property type="match status" value="1"/>
</dbReference>
<comment type="caution">
    <text evidence="5">The sequence shown here is derived from an EMBL/GenBank/DDBJ whole genome shotgun (WGS) entry which is preliminary data.</text>
</comment>
<accession>A0A1G1VT22</accession>
<gene>
    <name evidence="5" type="ORF">A2786_03175</name>
</gene>
<dbReference type="PANTHER" id="PTHR12526">
    <property type="entry name" value="GLYCOSYLTRANSFERASE"/>
    <property type="match status" value="1"/>
</dbReference>
<reference evidence="5 6" key="1">
    <citation type="journal article" date="2016" name="Nat. Commun.">
        <title>Thousands of microbial genomes shed light on interconnected biogeochemical processes in an aquifer system.</title>
        <authorList>
            <person name="Anantharaman K."/>
            <person name="Brown C.T."/>
            <person name="Hug L.A."/>
            <person name="Sharon I."/>
            <person name="Castelle C.J."/>
            <person name="Probst A.J."/>
            <person name="Thomas B.C."/>
            <person name="Singh A."/>
            <person name="Wilkins M.J."/>
            <person name="Karaoz U."/>
            <person name="Brodie E.L."/>
            <person name="Williams K.H."/>
            <person name="Hubbard S.S."/>
            <person name="Banfield J.F."/>
        </authorList>
    </citation>
    <scope>NUCLEOTIDE SEQUENCE [LARGE SCALE GENOMIC DNA]</scope>
</reference>
<protein>
    <recommendedName>
        <fullName evidence="4">Glycosyl transferase family 1 domain-containing protein</fullName>
    </recommendedName>
</protein>
<organism evidence="5 6">
    <name type="scientific">Candidatus Chisholmbacteria bacterium RIFCSPHIGHO2_01_FULL_52_32</name>
    <dbReference type="NCBI Taxonomy" id="1797591"/>
    <lineage>
        <taxon>Bacteria</taxon>
        <taxon>Candidatus Chisholmiibacteriota</taxon>
    </lineage>
</organism>
<evidence type="ECO:0000256" key="1">
    <source>
        <dbReference type="ARBA" id="ARBA00009481"/>
    </source>
</evidence>
<keyword evidence="3" id="KW-0808">Transferase</keyword>
<evidence type="ECO:0000313" key="5">
    <source>
        <dbReference type="EMBL" id="OGY18474.1"/>
    </source>
</evidence>
<keyword evidence="2" id="KW-0328">Glycosyltransferase</keyword>
<dbReference type="SUPFAM" id="SSF53756">
    <property type="entry name" value="UDP-Glycosyltransferase/glycogen phosphorylase"/>
    <property type="match status" value="1"/>
</dbReference>
<evidence type="ECO:0000259" key="4">
    <source>
        <dbReference type="Pfam" id="PF00534"/>
    </source>
</evidence>
<feature type="domain" description="Glycosyl transferase family 1" evidence="4">
    <location>
        <begin position="188"/>
        <end position="327"/>
    </location>
</feature>
<dbReference type="EMBL" id="MHCJ01000003">
    <property type="protein sequence ID" value="OGY18474.1"/>
    <property type="molecule type" value="Genomic_DNA"/>
</dbReference>
<dbReference type="Pfam" id="PF00534">
    <property type="entry name" value="Glycos_transf_1"/>
    <property type="match status" value="1"/>
</dbReference>
<name>A0A1G1VT22_9BACT</name>
<evidence type="ECO:0000313" key="6">
    <source>
        <dbReference type="Proteomes" id="UP000179233"/>
    </source>
</evidence>
<dbReference type="Gene3D" id="3.40.50.2000">
    <property type="entry name" value="Glycogen Phosphorylase B"/>
    <property type="match status" value="2"/>
</dbReference>
<evidence type="ECO:0000256" key="2">
    <source>
        <dbReference type="ARBA" id="ARBA00022676"/>
    </source>
</evidence>
<evidence type="ECO:0000256" key="3">
    <source>
        <dbReference type="ARBA" id="ARBA00022679"/>
    </source>
</evidence>
<dbReference type="InterPro" id="IPR001296">
    <property type="entry name" value="Glyco_trans_1"/>
</dbReference>
<dbReference type="PANTHER" id="PTHR12526:SF640">
    <property type="entry name" value="COLANIC ACID BIOSYNTHESIS GLYCOSYLTRANSFERASE WCAL-RELATED"/>
    <property type="match status" value="1"/>
</dbReference>
<dbReference type="AlphaFoldDB" id="A0A1G1VT22"/>
<comment type="similarity">
    <text evidence="1">Belongs to the glycosyltransferase group 1 family. Glycosyltransferase 4 subfamily.</text>
</comment>